<dbReference type="Pfam" id="PF00011">
    <property type="entry name" value="HSP20"/>
    <property type="match status" value="1"/>
</dbReference>
<protein>
    <recommendedName>
        <fullName evidence="3">SHSP domain-containing protein</fullName>
    </recommendedName>
</protein>
<evidence type="ECO:0000256" key="1">
    <source>
        <dbReference type="PROSITE-ProRule" id="PRU00285"/>
    </source>
</evidence>
<proteinExistence type="inferred from homology"/>
<dbReference type="STRING" id="1802519.A2961_04705"/>
<gene>
    <name evidence="4" type="ORF">A2961_04705</name>
</gene>
<dbReference type="EMBL" id="MGHF01000029">
    <property type="protein sequence ID" value="OGM62046.1"/>
    <property type="molecule type" value="Genomic_DNA"/>
</dbReference>
<comment type="caution">
    <text evidence="4">The sequence shown here is derived from an EMBL/GenBank/DDBJ whole genome shotgun (WGS) entry which is preliminary data.</text>
</comment>
<comment type="similarity">
    <text evidence="1 2">Belongs to the small heat shock protein (HSP20) family.</text>
</comment>
<evidence type="ECO:0000313" key="5">
    <source>
        <dbReference type="Proteomes" id="UP000177082"/>
    </source>
</evidence>
<dbReference type="Gene3D" id="2.60.40.790">
    <property type="match status" value="1"/>
</dbReference>
<dbReference type="PANTHER" id="PTHR11527">
    <property type="entry name" value="HEAT-SHOCK PROTEIN 20 FAMILY MEMBER"/>
    <property type="match status" value="1"/>
</dbReference>
<dbReference type="Proteomes" id="UP000177082">
    <property type="component" value="Unassembled WGS sequence"/>
</dbReference>
<feature type="domain" description="SHSP" evidence="3">
    <location>
        <begin position="30"/>
        <end position="142"/>
    </location>
</feature>
<dbReference type="PROSITE" id="PS01031">
    <property type="entry name" value="SHSP"/>
    <property type="match status" value="1"/>
</dbReference>
<accession>A0A1F8BDC8</accession>
<organism evidence="4 5">
    <name type="scientific">Candidatus Woesebacteria bacterium RIFCSPLOWO2_01_FULL_39_21</name>
    <dbReference type="NCBI Taxonomy" id="1802519"/>
    <lineage>
        <taxon>Bacteria</taxon>
        <taxon>Candidatus Woeseibacteriota</taxon>
    </lineage>
</organism>
<evidence type="ECO:0000256" key="2">
    <source>
        <dbReference type="RuleBase" id="RU003616"/>
    </source>
</evidence>
<reference evidence="4 5" key="1">
    <citation type="journal article" date="2016" name="Nat. Commun.">
        <title>Thousands of microbial genomes shed light on interconnected biogeochemical processes in an aquifer system.</title>
        <authorList>
            <person name="Anantharaman K."/>
            <person name="Brown C.T."/>
            <person name="Hug L.A."/>
            <person name="Sharon I."/>
            <person name="Castelle C.J."/>
            <person name="Probst A.J."/>
            <person name="Thomas B.C."/>
            <person name="Singh A."/>
            <person name="Wilkins M.J."/>
            <person name="Karaoz U."/>
            <person name="Brodie E.L."/>
            <person name="Williams K.H."/>
            <person name="Hubbard S.S."/>
            <person name="Banfield J.F."/>
        </authorList>
    </citation>
    <scope>NUCLEOTIDE SEQUENCE [LARGE SCALE GENOMIC DNA]</scope>
</reference>
<evidence type="ECO:0000313" key="4">
    <source>
        <dbReference type="EMBL" id="OGM62046.1"/>
    </source>
</evidence>
<dbReference type="InterPro" id="IPR008978">
    <property type="entry name" value="HSP20-like_chaperone"/>
</dbReference>
<evidence type="ECO:0000259" key="3">
    <source>
        <dbReference type="PROSITE" id="PS01031"/>
    </source>
</evidence>
<name>A0A1F8BDC8_9BACT</name>
<sequence>MAIIRWEPLRDIDRFFEDDDFWSLPRTMSRVNQSWDLAVDVYEDANVVVAEMNLPGIDPDKLDISVEDGYLRVSGSREEDKEIKKRGYYSKQIMRGSFERTVRLPYEVDSNKAKAGYDKGVLKVEIPKKKESKGRKIKVSAKK</sequence>
<dbReference type="InterPro" id="IPR002068">
    <property type="entry name" value="A-crystallin/Hsp20_dom"/>
</dbReference>
<dbReference type="AlphaFoldDB" id="A0A1F8BDC8"/>
<dbReference type="CDD" id="cd06464">
    <property type="entry name" value="ACD_sHsps-like"/>
    <property type="match status" value="1"/>
</dbReference>
<dbReference type="SUPFAM" id="SSF49764">
    <property type="entry name" value="HSP20-like chaperones"/>
    <property type="match status" value="1"/>
</dbReference>
<dbReference type="InterPro" id="IPR031107">
    <property type="entry name" value="Small_HSP"/>
</dbReference>